<evidence type="ECO:0000313" key="2">
    <source>
        <dbReference type="Proteomes" id="UP000199045"/>
    </source>
</evidence>
<organism evidence="1 2">
    <name type="scientific">Chitinophaga filiformis</name>
    <name type="common">Myxococcus filiformis</name>
    <name type="synonym">Flexibacter filiformis</name>
    <dbReference type="NCBI Taxonomy" id="104663"/>
    <lineage>
        <taxon>Bacteria</taxon>
        <taxon>Pseudomonadati</taxon>
        <taxon>Bacteroidota</taxon>
        <taxon>Chitinophagia</taxon>
        <taxon>Chitinophagales</taxon>
        <taxon>Chitinophagaceae</taxon>
        <taxon>Chitinophaga</taxon>
    </lineage>
</organism>
<proteinExistence type="predicted"/>
<dbReference type="RefSeq" id="WP_089831728.1">
    <property type="nucleotide sequence ID" value="NZ_FNBN01000002.1"/>
</dbReference>
<name>A0A1G7NVH3_CHIFI</name>
<sequence length="1178" mass="127230">MAFFNKQSIDQLYIAETNTGDVGFIAFVIPAGITPGVDTIGLKEALASTTYSGTFVFAALAPVINSTDSAQAFVNSIYAVLNRSGAARAFMWLQDITDINANTAPLMGISIDGTAINSGLQAPLTTSLSLTVASGMALSWQDDTTLLLDGSLYNYTIGFSGPSAPQARIPNTGTIAFSGSLRGTIQFFISIQRLSLYNNFQWGFQSLFPIQEPNRTAISEWLPLADTTTGAGDFIGFNTSIDPSDVYNKAYDPCNTGTCTISGSYASRRTWFNFSGTNTDDNTTVLASFFRTVFGAAVNLLPEVSGANILPARLVFASGEYTSPATQRFLVTPEGDFTIQIPSATGGPQYLIGGLQGTEFFSVTPKTDTTNGDKFRFLSNQPAYAPKFPFETASPVKTPQDPNAPLLDNTYSSAWATLVAGQGNTIYYIAQPKGSALFGSDGIITPKYIDLFGHTVPGFTYDANDVVTFPIVPYYGITAGDGINAFSQEQIVTFEEQVLSPTRRKNVGQRSTSNSLLSAASSLENTTTQTSTTPSGLLATITTSDSGQMKWDEVLLGQNTDEGTPYALKFLDLKEELIEALQTGDLMLVVANATYLGQLNGTDPNEASFLNKMSIGNWEMTANVGQQNKYNDYRNVMIIKAKKGKLYDPADATNSLLANPSKWTQKDLFASPTNTSDEGTISPPDDDQLVILSQWLQNYFKQAIAQGDNKYFAKFNTIAQDENWTGILFLRMDISDLPDNLAGIMAGVTDPDAFNAHHLAVEISPVKKSGANAALDTPSTIFGLIYYVDPDFTDDGSDTAIAPITATTYDFRLLTLKVLFENTAVQSFESLAQLTITELLQMPVTGMGVPDNVYHNILLKGSLQITDNQTLYNLSSSGDNTFYFDNNIIHKIQISNVLLSTLNTDKNGNIQSWFGMSGFIDYYLIGDESTPLFDIFSFGNKLDPDGDGRELLDEPNKGLKFSNLGISMTFPASDPSSKVMTLDATQISFDTSHSTPRDTSIYLNFALDLQGLVIAAPLSTLSDKGYLTVIPDLALNDVSADSWYGLRFKLNMGTPGELAGKISLDSYLLVAWSPNSQDDTYKASIGLSLPGAGGGGKLISLQSVMKLSIGQIRLTYDTSKTSFLLMFTEIALQFLGMLKVPPNGSTLFYLFGNPNAGGKASGLGWYAMYKKEQASATV</sequence>
<accession>A0A1G7NVH3</accession>
<gene>
    <name evidence="1" type="ORF">SAMN04488121_102958</name>
</gene>
<dbReference type="EMBL" id="FNBN01000002">
    <property type="protein sequence ID" value="SDF78035.1"/>
    <property type="molecule type" value="Genomic_DNA"/>
</dbReference>
<evidence type="ECO:0000313" key="1">
    <source>
        <dbReference type="EMBL" id="SDF78035.1"/>
    </source>
</evidence>
<dbReference type="STRING" id="104663.SAMN04488121_102958"/>
<reference evidence="1 2" key="1">
    <citation type="submission" date="2016-10" db="EMBL/GenBank/DDBJ databases">
        <authorList>
            <person name="de Groot N.N."/>
        </authorList>
    </citation>
    <scope>NUCLEOTIDE SEQUENCE [LARGE SCALE GENOMIC DNA]</scope>
    <source>
        <strain evidence="1 2">DSM 527</strain>
    </source>
</reference>
<dbReference type="OrthoDB" id="580741at2"/>
<dbReference type="AlphaFoldDB" id="A0A1G7NVH3"/>
<dbReference type="Proteomes" id="UP000199045">
    <property type="component" value="Unassembled WGS sequence"/>
</dbReference>
<protein>
    <submittedName>
        <fullName evidence="1">Uncharacterized protein</fullName>
    </submittedName>
</protein>